<gene>
    <name evidence="4" type="ORF">GCM10010964_17440</name>
</gene>
<dbReference type="GO" id="GO:0046872">
    <property type="term" value="F:metal ion binding"/>
    <property type="evidence" value="ECO:0007669"/>
    <property type="project" value="UniProtKB-KW"/>
</dbReference>
<name>A0A8J2ZAQ7_9PROT</name>
<dbReference type="PANTHER" id="PTHR33376">
    <property type="match status" value="1"/>
</dbReference>
<keyword evidence="5" id="KW-1185">Reference proteome</keyword>
<dbReference type="Gene3D" id="3.40.190.170">
    <property type="entry name" value="Bacterial extracellular solute-binding protein, family 7"/>
    <property type="match status" value="1"/>
</dbReference>
<reference evidence="4 5" key="1">
    <citation type="journal article" date="2014" name="Int. J. Syst. Evol. Microbiol.">
        <title>Complete genome sequence of Corynebacterium casei LMG S-19264T (=DSM 44701T), isolated from a smear-ripened cheese.</title>
        <authorList>
            <consortium name="US DOE Joint Genome Institute (JGI-PGF)"/>
            <person name="Walter F."/>
            <person name="Albersmeier A."/>
            <person name="Kalinowski J."/>
            <person name="Ruckert C."/>
        </authorList>
    </citation>
    <scope>NUCLEOTIDE SEQUENCE [LARGE SCALE GENOMIC DNA]</scope>
    <source>
        <strain evidence="4 5">CGMCC 1.16330</strain>
    </source>
</reference>
<accession>A0A8J2ZAQ7</accession>
<dbReference type="GO" id="GO:0055085">
    <property type="term" value="P:transmembrane transport"/>
    <property type="evidence" value="ECO:0007669"/>
    <property type="project" value="InterPro"/>
</dbReference>
<sequence>MFPGGGTAADRFARTIGEATGGRLTIRLFAAGELVPAFEAFDAVQRGTADCMHSTPYYWQNKSKILSIYTTMPFGMTNYEHVAWLRLGGGQALWDEAYAQFGLKGFHAGSTSVQMAGWFNREIRSAADVRGLKIRIPGFGGDALRKMGATIVNLPVGEIFGALQSGAIDATEWVGPWQDLAAGFYKVARFYYWPGMHEPATINEITVNKARWDALPKDIQQIFAWGCGDEHNQVTADNDANNGSSLEVLVRQHNVQLRRLPDDFLQAYGRAWNEVLTELRDTGDDLTKRTLDSYYKFLREQTAWSRIGMQEYLNARLMALRAT</sequence>
<dbReference type="NCBIfam" id="NF037995">
    <property type="entry name" value="TRAP_S1"/>
    <property type="match status" value="1"/>
</dbReference>
<evidence type="ECO:0000256" key="2">
    <source>
        <dbReference type="PIRSR" id="PIRSR039026-1"/>
    </source>
</evidence>
<feature type="binding site" evidence="2">
    <location>
        <position position="135"/>
    </location>
    <ligand>
        <name>substrate</name>
    </ligand>
</feature>
<keyword evidence="1" id="KW-0732">Signal</keyword>
<protein>
    <submittedName>
        <fullName evidence="4">C4-dicarboxylate ABC transporter</fullName>
    </submittedName>
</protein>
<dbReference type="Pfam" id="PF03480">
    <property type="entry name" value="DctP"/>
    <property type="match status" value="1"/>
</dbReference>
<dbReference type="AlphaFoldDB" id="A0A8J2ZAQ7"/>
<evidence type="ECO:0000256" key="1">
    <source>
        <dbReference type="ARBA" id="ARBA00022729"/>
    </source>
</evidence>
<dbReference type="SUPFAM" id="SSF53850">
    <property type="entry name" value="Periplasmic binding protein-like II"/>
    <property type="match status" value="1"/>
</dbReference>
<keyword evidence="3" id="KW-0479">Metal-binding</keyword>
<dbReference type="Proteomes" id="UP000597507">
    <property type="component" value="Unassembled WGS sequence"/>
</dbReference>
<dbReference type="CDD" id="cd13604">
    <property type="entry name" value="PBP2_TRAP_ketoacid_lactate_like"/>
    <property type="match status" value="1"/>
</dbReference>
<organism evidence="4 5">
    <name type="scientific">Caldovatus sediminis</name>
    <dbReference type="NCBI Taxonomy" id="2041189"/>
    <lineage>
        <taxon>Bacteria</taxon>
        <taxon>Pseudomonadati</taxon>
        <taxon>Pseudomonadota</taxon>
        <taxon>Alphaproteobacteria</taxon>
        <taxon>Acetobacterales</taxon>
        <taxon>Roseomonadaceae</taxon>
        <taxon>Caldovatus</taxon>
    </lineage>
</organism>
<evidence type="ECO:0000313" key="5">
    <source>
        <dbReference type="Proteomes" id="UP000597507"/>
    </source>
</evidence>
<dbReference type="PIRSF" id="PIRSF039026">
    <property type="entry name" value="SiaP"/>
    <property type="match status" value="1"/>
</dbReference>
<feature type="binding site" evidence="3">
    <location>
        <position position="173"/>
    </location>
    <ligand>
        <name>Na(+)</name>
        <dbReference type="ChEBI" id="CHEBI:29101"/>
    </ligand>
</feature>
<evidence type="ECO:0000256" key="3">
    <source>
        <dbReference type="PIRSR" id="PIRSR039026-2"/>
    </source>
</evidence>
<dbReference type="InterPro" id="IPR018389">
    <property type="entry name" value="DctP_fam"/>
</dbReference>
<dbReference type="EMBL" id="BMKS01000004">
    <property type="protein sequence ID" value="GGG30028.1"/>
    <property type="molecule type" value="Genomic_DNA"/>
</dbReference>
<evidence type="ECO:0000313" key="4">
    <source>
        <dbReference type="EMBL" id="GGG30028.1"/>
    </source>
</evidence>
<feature type="binding site" evidence="3">
    <location>
        <position position="172"/>
    </location>
    <ligand>
        <name>substrate</name>
    </ligand>
</feature>
<proteinExistence type="predicted"/>
<feature type="binding site" evidence="3">
    <location>
        <position position="198"/>
    </location>
    <ligand>
        <name>substrate</name>
    </ligand>
</feature>
<dbReference type="Gene3D" id="3.40.190.10">
    <property type="entry name" value="Periplasmic binding protein-like II"/>
    <property type="match status" value="1"/>
</dbReference>
<comment type="caution">
    <text evidence="4">The sequence shown here is derived from an EMBL/GenBank/DDBJ whole genome shotgun (WGS) entry which is preliminary data.</text>
</comment>
<dbReference type="PANTHER" id="PTHR33376:SF5">
    <property type="entry name" value="EXTRACYTOPLASMIC SOLUTE RECEPTOR PROTEIN"/>
    <property type="match status" value="1"/>
</dbReference>
<dbReference type="InterPro" id="IPR038404">
    <property type="entry name" value="TRAP_DctP_sf"/>
</dbReference>
<feature type="binding site" evidence="2">
    <location>
        <position position="114"/>
    </location>
    <ligand>
        <name>substrate</name>
    </ligand>
</feature>
<dbReference type="GO" id="GO:0031317">
    <property type="term" value="C:tripartite ATP-independent periplasmic transporter complex"/>
    <property type="evidence" value="ECO:0007669"/>
    <property type="project" value="InterPro"/>
</dbReference>
<dbReference type="InterPro" id="IPR026289">
    <property type="entry name" value="SBP_TakP-like"/>
</dbReference>